<evidence type="ECO:0000256" key="8">
    <source>
        <dbReference type="SAM" id="SignalP"/>
    </source>
</evidence>
<name>A0A250X5A1_9CHLO</name>
<keyword evidence="8" id="KW-0732">Signal</keyword>
<evidence type="ECO:0000313" key="10">
    <source>
        <dbReference type="EMBL" id="GAX77940.1"/>
    </source>
</evidence>
<evidence type="ECO:0000313" key="11">
    <source>
        <dbReference type="Proteomes" id="UP000232323"/>
    </source>
</evidence>
<dbReference type="GO" id="GO:0005789">
    <property type="term" value="C:endoplasmic reticulum membrane"/>
    <property type="evidence" value="ECO:0007669"/>
    <property type="project" value="UniProtKB-SubCell"/>
</dbReference>
<evidence type="ECO:0000256" key="1">
    <source>
        <dbReference type="ARBA" id="ARBA00001961"/>
    </source>
</evidence>
<dbReference type="AlphaFoldDB" id="A0A250X5A1"/>
<feature type="domain" description="Prolyl 4-hydroxylase alpha subunit" evidence="9">
    <location>
        <begin position="63"/>
        <end position="232"/>
    </location>
</feature>
<dbReference type="Pfam" id="PF13640">
    <property type="entry name" value="2OG-FeII_Oxy_3"/>
    <property type="match status" value="1"/>
</dbReference>
<protein>
    <recommendedName>
        <fullName evidence="9">Prolyl 4-hydroxylase alpha subunit domain-containing protein</fullName>
    </recommendedName>
</protein>
<dbReference type="GO" id="GO:0031418">
    <property type="term" value="F:L-ascorbic acid binding"/>
    <property type="evidence" value="ECO:0007669"/>
    <property type="project" value="InterPro"/>
</dbReference>
<evidence type="ECO:0000256" key="6">
    <source>
        <dbReference type="ARBA" id="ARBA00023004"/>
    </source>
</evidence>
<dbReference type="GO" id="GO:0004656">
    <property type="term" value="F:procollagen-proline 4-dioxygenase activity"/>
    <property type="evidence" value="ECO:0007669"/>
    <property type="project" value="UniProtKB-EC"/>
</dbReference>
<comment type="caution">
    <text evidence="10">The sequence shown here is derived from an EMBL/GenBank/DDBJ whole genome shotgun (WGS) entry which is preliminary data.</text>
</comment>
<dbReference type="SMART" id="SM00702">
    <property type="entry name" value="P4Hc"/>
    <property type="match status" value="1"/>
</dbReference>
<dbReference type="PANTHER" id="PTHR10869">
    <property type="entry name" value="PROLYL 4-HYDROXYLASE ALPHA SUBUNIT"/>
    <property type="match status" value="1"/>
</dbReference>
<evidence type="ECO:0000259" key="9">
    <source>
        <dbReference type="SMART" id="SM00702"/>
    </source>
</evidence>
<evidence type="ECO:0000256" key="2">
    <source>
        <dbReference type="ARBA" id="ARBA00004648"/>
    </source>
</evidence>
<feature type="signal peptide" evidence="8">
    <location>
        <begin position="1"/>
        <end position="24"/>
    </location>
</feature>
<gene>
    <name evidence="10" type="ORF">CEUSTIGMA_g5382.t1</name>
</gene>
<dbReference type="STRING" id="1157962.A0A250X5A1"/>
<dbReference type="EMBL" id="BEGY01000028">
    <property type="protein sequence ID" value="GAX77940.1"/>
    <property type="molecule type" value="Genomic_DNA"/>
</dbReference>
<keyword evidence="3" id="KW-0479">Metal-binding</keyword>
<dbReference type="GO" id="GO:0005506">
    <property type="term" value="F:iron ion binding"/>
    <property type="evidence" value="ECO:0007669"/>
    <property type="project" value="InterPro"/>
</dbReference>
<dbReference type="OrthoDB" id="420380at2759"/>
<reference evidence="10 11" key="1">
    <citation type="submission" date="2017-08" db="EMBL/GenBank/DDBJ databases">
        <title>Acidophilic green algal genome provides insights into adaptation to an acidic environment.</title>
        <authorList>
            <person name="Hirooka S."/>
            <person name="Hirose Y."/>
            <person name="Kanesaki Y."/>
            <person name="Higuchi S."/>
            <person name="Fujiwara T."/>
            <person name="Onuma R."/>
            <person name="Era A."/>
            <person name="Ohbayashi R."/>
            <person name="Uzuka A."/>
            <person name="Nozaki H."/>
            <person name="Yoshikawa H."/>
            <person name="Miyagishima S.Y."/>
        </authorList>
    </citation>
    <scope>NUCLEOTIDE SEQUENCE [LARGE SCALE GENOMIC DNA]</scope>
    <source>
        <strain evidence="10 11">NIES-2499</strain>
    </source>
</reference>
<comment type="subcellular location">
    <subcellularLocation>
        <location evidence="2">Endoplasmic reticulum membrane</location>
        <topology evidence="2">Single-pass type II membrane protein</topology>
    </subcellularLocation>
</comment>
<keyword evidence="4" id="KW-0223">Dioxygenase</keyword>
<dbReference type="InterPro" id="IPR006620">
    <property type="entry name" value="Pro_4_hyd_alph"/>
</dbReference>
<proteinExistence type="predicted"/>
<evidence type="ECO:0000256" key="4">
    <source>
        <dbReference type="ARBA" id="ARBA00022964"/>
    </source>
</evidence>
<dbReference type="InterPro" id="IPR045054">
    <property type="entry name" value="P4HA-like"/>
</dbReference>
<sequence length="315" mass="35026">MSLLGHGLVVKLLLLVLQRIFCSSEKEELLIGWQGETYQNKEVSKITSEHHKGPWVETISWNPRAFVYHNFLTTAEVDHLVSIGSKRVSRSLVVDAKTGASKLDDIRTSFGAAFGRGEDSIIAGVEEKIAEWTHLPPENQEPMQILRYIDGQQYGAHWDWFDDPVHHKAHLQGGNRYATVLMYLSEVEEGGETALPLAVAIDEQVQQLDHPSECAAKMGIAGMKWTATKWIHSGTYMGGYNALATAMRCQDEQNADCAKRAQKGQCEKEESNMIGPGGECRLTCKDCVVCPAGDLLCGRRNMRGLINRRNNGTQL</sequence>
<evidence type="ECO:0000256" key="5">
    <source>
        <dbReference type="ARBA" id="ARBA00023002"/>
    </source>
</evidence>
<feature type="chain" id="PRO_5012896986" description="Prolyl 4-hydroxylase alpha subunit domain-containing protein" evidence="8">
    <location>
        <begin position="25"/>
        <end position="315"/>
    </location>
</feature>
<dbReference type="InterPro" id="IPR044862">
    <property type="entry name" value="Pro_4_hyd_alph_FE2OG_OXY"/>
</dbReference>
<dbReference type="Proteomes" id="UP000232323">
    <property type="component" value="Unassembled WGS sequence"/>
</dbReference>
<evidence type="ECO:0000256" key="3">
    <source>
        <dbReference type="ARBA" id="ARBA00022723"/>
    </source>
</evidence>
<keyword evidence="6" id="KW-0408">Iron</keyword>
<comment type="catalytic activity">
    <reaction evidence="7">
        <text>L-prolyl-[collagen] + 2-oxoglutarate + O2 = trans-4-hydroxy-L-prolyl-[collagen] + succinate + CO2</text>
        <dbReference type="Rhea" id="RHEA:18945"/>
        <dbReference type="Rhea" id="RHEA-COMP:11676"/>
        <dbReference type="Rhea" id="RHEA-COMP:11680"/>
        <dbReference type="ChEBI" id="CHEBI:15379"/>
        <dbReference type="ChEBI" id="CHEBI:16526"/>
        <dbReference type="ChEBI" id="CHEBI:16810"/>
        <dbReference type="ChEBI" id="CHEBI:30031"/>
        <dbReference type="ChEBI" id="CHEBI:50342"/>
        <dbReference type="ChEBI" id="CHEBI:61965"/>
        <dbReference type="EC" id="1.14.11.2"/>
    </reaction>
</comment>
<organism evidence="10 11">
    <name type="scientific">Chlamydomonas eustigma</name>
    <dbReference type="NCBI Taxonomy" id="1157962"/>
    <lineage>
        <taxon>Eukaryota</taxon>
        <taxon>Viridiplantae</taxon>
        <taxon>Chlorophyta</taxon>
        <taxon>core chlorophytes</taxon>
        <taxon>Chlorophyceae</taxon>
        <taxon>CS clade</taxon>
        <taxon>Chlamydomonadales</taxon>
        <taxon>Chlamydomonadaceae</taxon>
        <taxon>Chlamydomonas</taxon>
    </lineage>
</organism>
<keyword evidence="11" id="KW-1185">Reference proteome</keyword>
<keyword evidence="5" id="KW-0560">Oxidoreductase</keyword>
<dbReference type="Gene3D" id="2.60.120.620">
    <property type="entry name" value="q2cbj1_9rhob like domain"/>
    <property type="match status" value="1"/>
</dbReference>
<dbReference type="PANTHER" id="PTHR10869:SF238">
    <property type="entry name" value="PROLYL 4-HYDROXYLASE 6-RELATED"/>
    <property type="match status" value="1"/>
</dbReference>
<evidence type="ECO:0000256" key="7">
    <source>
        <dbReference type="ARBA" id="ARBA00049169"/>
    </source>
</evidence>
<accession>A0A250X5A1</accession>
<comment type="cofactor">
    <cofactor evidence="1">
        <name>L-ascorbate</name>
        <dbReference type="ChEBI" id="CHEBI:38290"/>
    </cofactor>
</comment>